<name>A0AAE3QF34_9HYPH</name>
<gene>
    <name evidence="4" type="ORF">MRS75_07810</name>
</gene>
<dbReference type="Gene3D" id="3.40.190.10">
    <property type="entry name" value="Periplasmic binding protein-like II"/>
    <property type="match status" value="1"/>
</dbReference>
<organism evidence="4 5">
    <name type="scientific">Ferirhizobium litorale</name>
    <dbReference type="NCBI Taxonomy" id="2927786"/>
    <lineage>
        <taxon>Bacteria</taxon>
        <taxon>Pseudomonadati</taxon>
        <taxon>Pseudomonadota</taxon>
        <taxon>Alphaproteobacteria</taxon>
        <taxon>Hyphomicrobiales</taxon>
        <taxon>Rhizobiaceae</taxon>
        <taxon>Ferirhizobium</taxon>
    </lineage>
</organism>
<protein>
    <submittedName>
        <fullName evidence="4">ABC transporter substrate-binding protein</fullName>
    </submittedName>
</protein>
<comment type="similarity">
    <text evidence="2">Belongs to the bacterial solute-binding protein 5 family.</text>
</comment>
<comment type="caution">
    <text evidence="4">The sequence shown here is derived from an EMBL/GenBank/DDBJ whole genome shotgun (WGS) entry which is preliminary data.</text>
</comment>
<dbReference type="GO" id="GO:0015833">
    <property type="term" value="P:peptide transport"/>
    <property type="evidence" value="ECO:0007669"/>
    <property type="project" value="TreeGrafter"/>
</dbReference>
<dbReference type="Pfam" id="PF00496">
    <property type="entry name" value="SBP_bac_5"/>
    <property type="match status" value="1"/>
</dbReference>
<evidence type="ECO:0000256" key="2">
    <source>
        <dbReference type="ARBA" id="ARBA00005695"/>
    </source>
</evidence>
<feature type="domain" description="Solute-binding protein family 5" evidence="3">
    <location>
        <begin position="99"/>
        <end position="505"/>
    </location>
</feature>
<evidence type="ECO:0000256" key="1">
    <source>
        <dbReference type="ARBA" id="ARBA00004418"/>
    </source>
</evidence>
<reference evidence="4" key="1">
    <citation type="submission" date="2022-03" db="EMBL/GenBank/DDBJ databases">
        <title>Fererhizobium litorale gen. nov., sp. nov., isolated from sandy sediments of the Sea of Japan seashore.</title>
        <authorList>
            <person name="Romanenko L."/>
            <person name="Kurilenko V."/>
            <person name="Otstavnykh N."/>
            <person name="Svetashev V."/>
            <person name="Tekutyeva L."/>
            <person name="Isaeva M."/>
            <person name="Mikhailov V."/>
        </authorList>
    </citation>
    <scope>NUCLEOTIDE SEQUENCE</scope>
    <source>
        <strain evidence="4">KMM 9576</strain>
    </source>
</reference>
<dbReference type="PANTHER" id="PTHR30290:SF62">
    <property type="entry name" value="OLIGOPEPTIDE ABC TRANSPORTER, PERIPLASMIC OLIGOPEPTIDE-BINDING PROTEIN"/>
    <property type="match status" value="1"/>
</dbReference>
<dbReference type="Gene3D" id="3.10.105.10">
    <property type="entry name" value="Dipeptide-binding Protein, Domain 3"/>
    <property type="match status" value="1"/>
</dbReference>
<evidence type="ECO:0000313" key="5">
    <source>
        <dbReference type="Proteomes" id="UP001161580"/>
    </source>
</evidence>
<dbReference type="EMBL" id="JALDYZ010000003">
    <property type="protein sequence ID" value="MDI7921994.1"/>
    <property type="molecule type" value="Genomic_DNA"/>
</dbReference>
<evidence type="ECO:0000313" key="4">
    <source>
        <dbReference type="EMBL" id="MDI7921994.1"/>
    </source>
</evidence>
<evidence type="ECO:0000259" key="3">
    <source>
        <dbReference type="Pfam" id="PF00496"/>
    </source>
</evidence>
<dbReference type="InterPro" id="IPR039424">
    <property type="entry name" value="SBP_5"/>
</dbReference>
<proteinExistence type="inferred from homology"/>
<accession>A0AAE3QF34</accession>
<dbReference type="Proteomes" id="UP001161580">
    <property type="component" value="Unassembled WGS sequence"/>
</dbReference>
<dbReference type="CDD" id="cd08500">
    <property type="entry name" value="PBP2_NikA_DppA_OppA_like_4"/>
    <property type="match status" value="1"/>
</dbReference>
<keyword evidence="5" id="KW-1185">Reference proteome</keyword>
<dbReference type="InterPro" id="IPR000914">
    <property type="entry name" value="SBP_5_dom"/>
</dbReference>
<comment type="subcellular location">
    <subcellularLocation>
        <location evidence="1">Periplasm</location>
    </subcellularLocation>
</comment>
<dbReference type="SUPFAM" id="SSF53850">
    <property type="entry name" value="Periplasmic binding protein-like II"/>
    <property type="match status" value="1"/>
</dbReference>
<dbReference type="RefSeq" id="WP_311785992.1">
    <property type="nucleotide sequence ID" value="NZ_JALDYY010000003.1"/>
</dbReference>
<dbReference type="GO" id="GO:1904680">
    <property type="term" value="F:peptide transmembrane transporter activity"/>
    <property type="evidence" value="ECO:0007669"/>
    <property type="project" value="TreeGrafter"/>
</dbReference>
<dbReference type="AlphaFoldDB" id="A0AAE3QF34"/>
<dbReference type="PANTHER" id="PTHR30290">
    <property type="entry name" value="PERIPLASMIC BINDING COMPONENT OF ABC TRANSPORTER"/>
    <property type="match status" value="1"/>
</dbReference>
<sequence>MITRRLTLGLLASAFMPRIVEAHSFEPEYLRPYLRAAQLPELNERIPKRPRVINLASMGRDPGNYGGDMRILIGSQKDIRLMTIYGYSRLVGYNEKLELMPDILDRAEVIEDRIYTFKIRDGHRWSDGSYLTSEDFRYVFEDVIMNKELRKNGPPREMLVDGKPPRFEVIDLLTVRYEWDGPNPDFLPKLAAPQALSILLPSAYMKQFHEDYQDSVRLSAIMREQRVKKWTELHVKMSRQYRPENPDLPTLDPWRNTTNPPAEQFVFERNPYFHRIDENGRQLPYIDRVLLNVSSAAIISAKAGAGETDLQSVGLAFSDYTYLKDAEKRHPVRVSLWTRTQGSQVALLPNLNFTDKVWRPILHDARFRRALSLAINRDEINKAVFFGLAKPSADTVLPESPLFRPELAAAWSSFDPEQANALLDEMGLSNRDSDGIRLLPDGRAAQVVVETAGESTEETDILELVTDHWRQVGLSLFVRTSQRDVLRSRAMGGDIMMTMWGGLDNGVPTADMNPGQLAPTMDDQLQWPLWGLYYISNGDKGSAPDLPEAARLVELLRDWRHTTTMDERTRIWNEMLDIYTQQVFSIGIVNQTLQPVLRTAKLRNFPDKGLYGFDPTSYFGVYMPDTFWLEERV</sequence>